<proteinExistence type="predicted"/>
<evidence type="ECO:0000256" key="3">
    <source>
        <dbReference type="ARBA" id="ARBA00022989"/>
    </source>
</evidence>
<dbReference type="PROSITE" id="PS51380">
    <property type="entry name" value="EXS"/>
    <property type="match status" value="1"/>
</dbReference>
<keyword evidence="9" id="KW-1185">Reference proteome</keyword>
<feature type="compositionally biased region" description="Basic and acidic residues" evidence="5">
    <location>
        <begin position="284"/>
        <end position="301"/>
    </location>
</feature>
<organism evidence="8 9">
    <name type="scientific">Reticulomyxa filosa</name>
    <dbReference type="NCBI Taxonomy" id="46433"/>
    <lineage>
        <taxon>Eukaryota</taxon>
        <taxon>Sar</taxon>
        <taxon>Rhizaria</taxon>
        <taxon>Retaria</taxon>
        <taxon>Foraminifera</taxon>
        <taxon>Monothalamids</taxon>
        <taxon>Reticulomyxidae</taxon>
        <taxon>Reticulomyxa</taxon>
    </lineage>
</organism>
<evidence type="ECO:0000313" key="8">
    <source>
        <dbReference type="EMBL" id="ETO26238.1"/>
    </source>
</evidence>
<evidence type="ECO:0000256" key="1">
    <source>
        <dbReference type="ARBA" id="ARBA00004141"/>
    </source>
</evidence>
<feature type="domain" description="EXS" evidence="7">
    <location>
        <begin position="1"/>
        <end position="92"/>
    </location>
</feature>
<protein>
    <recommendedName>
        <fullName evidence="7">EXS domain-containing protein</fullName>
    </recommendedName>
</protein>
<feature type="region of interest" description="Disordered" evidence="5">
    <location>
        <begin position="208"/>
        <end position="301"/>
    </location>
</feature>
<dbReference type="AlphaFoldDB" id="X6NJZ8"/>
<dbReference type="GO" id="GO:0005737">
    <property type="term" value="C:cytoplasm"/>
    <property type="evidence" value="ECO:0007669"/>
    <property type="project" value="TreeGrafter"/>
</dbReference>
<feature type="region of interest" description="Disordered" evidence="5">
    <location>
        <begin position="127"/>
        <end position="152"/>
    </location>
</feature>
<dbReference type="OrthoDB" id="9970435at2759"/>
<feature type="compositionally biased region" description="Low complexity" evidence="5">
    <location>
        <begin position="127"/>
        <end position="141"/>
    </location>
</feature>
<dbReference type="GO" id="GO:0016020">
    <property type="term" value="C:membrane"/>
    <property type="evidence" value="ECO:0007669"/>
    <property type="project" value="UniProtKB-SubCell"/>
</dbReference>
<reference evidence="8 9" key="1">
    <citation type="journal article" date="2013" name="Curr. Biol.">
        <title>The Genome of the Foraminiferan Reticulomyxa filosa.</title>
        <authorList>
            <person name="Glockner G."/>
            <person name="Hulsmann N."/>
            <person name="Schleicher M."/>
            <person name="Noegel A.A."/>
            <person name="Eichinger L."/>
            <person name="Gallinger C."/>
            <person name="Pawlowski J."/>
            <person name="Sierra R."/>
            <person name="Euteneuer U."/>
            <person name="Pillet L."/>
            <person name="Moustafa A."/>
            <person name="Platzer M."/>
            <person name="Groth M."/>
            <person name="Szafranski K."/>
            <person name="Schliwa M."/>
        </authorList>
    </citation>
    <scope>NUCLEOTIDE SEQUENCE [LARGE SCALE GENOMIC DNA]</scope>
</reference>
<evidence type="ECO:0000256" key="2">
    <source>
        <dbReference type="ARBA" id="ARBA00022692"/>
    </source>
</evidence>
<gene>
    <name evidence="8" type="ORF">RFI_10897</name>
</gene>
<keyword evidence="2" id="KW-0812">Transmembrane</keyword>
<feature type="compositionally biased region" description="Polar residues" evidence="5">
    <location>
        <begin position="269"/>
        <end position="279"/>
    </location>
</feature>
<feature type="signal peptide" evidence="6">
    <location>
        <begin position="1"/>
        <end position="17"/>
    </location>
</feature>
<evidence type="ECO:0000256" key="5">
    <source>
        <dbReference type="SAM" id="MobiDB-lite"/>
    </source>
</evidence>
<dbReference type="Proteomes" id="UP000023152">
    <property type="component" value="Unassembled WGS sequence"/>
</dbReference>
<dbReference type="EMBL" id="ASPP01007995">
    <property type="protein sequence ID" value="ETO26238.1"/>
    <property type="molecule type" value="Genomic_DNA"/>
</dbReference>
<dbReference type="Pfam" id="PF03124">
    <property type="entry name" value="EXS"/>
    <property type="match status" value="1"/>
</dbReference>
<name>X6NJZ8_RETFI</name>
<keyword evidence="4" id="KW-0472">Membrane</keyword>
<evidence type="ECO:0000259" key="7">
    <source>
        <dbReference type="PROSITE" id="PS51380"/>
    </source>
</evidence>
<keyword evidence="6" id="KW-0732">Signal</keyword>
<dbReference type="InterPro" id="IPR004342">
    <property type="entry name" value="EXS_C"/>
</dbReference>
<comment type="subcellular location">
    <subcellularLocation>
        <location evidence="1">Membrane</location>
        <topology evidence="1">Multi-pass membrane protein</topology>
    </subcellularLocation>
</comment>
<feature type="chain" id="PRO_5004975678" description="EXS domain-containing protein" evidence="6">
    <location>
        <begin position="18"/>
        <end position="301"/>
    </location>
</feature>
<sequence>MSNFFIFYFLLVFETKRYHICTQKNDIAWRLEIPLKEPYARLPFAALEVIRRCIWNVFRMENEHLNNCGKFRILQEIPDLIIEQRGRCLIFFFGFSKKSKLPTSQTPVHPKLIKFRNASLHLHEKLGLSPSPSLSGQSSGSQKKKKKFANESEEVRLVEEQKLAIKRVDTDVSHEGTVRYKGTRDEHDDIFLVDLDSEAKMADVEQLSVRNTPKSKHKNSKNNKSSATEEQMISPRDTIEAQPSISRFEEKNKLSTDNQPKDTLVVNVMGTQSRGSVSLSDVEDQQHDNIETLPENENKSI</sequence>
<evidence type="ECO:0000256" key="6">
    <source>
        <dbReference type="SAM" id="SignalP"/>
    </source>
</evidence>
<dbReference type="PANTHER" id="PTHR10783">
    <property type="entry name" value="XENOTROPIC AND POLYTROPIC RETROVIRUS RECEPTOR 1-RELATED"/>
    <property type="match status" value="1"/>
</dbReference>
<evidence type="ECO:0000256" key="4">
    <source>
        <dbReference type="ARBA" id="ARBA00023136"/>
    </source>
</evidence>
<accession>X6NJZ8</accession>
<keyword evidence="3" id="KW-1133">Transmembrane helix</keyword>
<evidence type="ECO:0000313" key="9">
    <source>
        <dbReference type="Proteomes" id="UP000023152"/>
    </source>
</evidence>
<comment type="caution">
    <text evidence="8">The sequence shown here is derived from an EMBL/GenBank/DDBJ whole genome shotgun (WGS) entry which is preliminary data.</text>
</comment>